<dbReference type="AlphaFoldDB" id="A0A4U6U3R2"/>
<sequence>MLYPSPFSMTQPYDHSCNALTAALSGGYHCCLHHRFPMTFFDILLAYVNRPHVYSNIVFVLQGKVQINGFYDSATSPHHATWLEQELLLLYAWIYGDKHLALGT</sequence>
<dbReference type="Proteomes" id="UP000298652">
    <property type="component" value="Chromosome 6"/>
</dbReference>
<name>A0A4U6U3R2_SETVI</name>
<dbReference type="Gramene" id="TKW08243">
    <property type="protein sequence ID" value="TKW08243"/>
    <property type="gene ID" value="SEVIR_6G016200v2"/>
</dbReference>
<keyword evidence="2" id="KW-1185">Reference proteome</keyword>
<evidence type="ECO:0000313" key="1">
    <source>
        <dbReference type="EMBL" id="TKW08243.1"/>
    </source>
</evidence>
<proteinExistence type="predicted"/>
<reference evidence="1" key="1">
    <citation type="submission" date="2019-03" db="EMBL/GenBank/DDBJ databases">
        <title>WGS assembly of Setaria viridis.</title>
        <authorList>
            <person name="Huang P."/>
            <person name="Jenkins J."/>
            <person name="Grimwood J."/>
            <person name="Barry K."/>
            <person name="Healey A."/>
            <person name="Mamidi S."/>
            <person name="Sreedasyam A."/>
            <person name="Shu S."/>
            <person name="Feldman M."/>
            <person name="Wu J."/>
            <person name="Yu Y."/>
            <person name="Chen C."/>
            <person name="Johnson J."/>
            <person name="Rokhsar D."/>
            <person name="Baxter I."/>
            <person name="Schmutz J."/>
            <person name="Brutnell T."/>
            <person name="Kellogg E."/>
        </authorList>
    </citation>
    <scope>NUCLEOTIDE SEQUENCE [LARGE SCALE GENOMIC DNA]</scope>
</reference>
<organism evidence="1 2">
    <name type="scientific">Setaria viridis</name>
    <name type="common">Green bristlegrass</name>
    <name type="synonym">Setaria italica subsp. viridis</name>
    <dbReference type="NCBI Taxonomy" id="4556"/>
    <lineage>
        <taxon>Eukaryota</taxon>
        <taxon>Viridiplantae</taxon>
        <taxon>Streptophyta</taxon>
        <taxon>Embryophyta</taxon>
        <taxon>Tracheophyta</taxon>
        <taxon>Spermatophyta</taxon>
        <taxon>Magnoliopsida</taxon>
        <taxon>Liliopsida</taxon>
        <taxon>Poales</taxon>
        <taxon>Poaceae</taxon>
        <taxon>PACMAD clade</taxon>
        <taxon>Panicoideae</taxon>
        <taxon>Panicodae</taxon>
        <taxon>Paniceae</taxon>
        <taxon>Cenchrinae</taxon>
        <taxon>Setaria</taxon>
    </lineage>
</organism>
<dbReference type="EMBL" id="CM016557">
    <property type="protein sequence ID" value="TKW08243.1"/>
    <property type="molecule type" value="Genomic_DNA"/>
</dbReference>
<gene>
    <name evidence="1" type="ORF">SEVIR_6G016200v2</name>
</gene>
<accession>A0A4U6U3R2</accession>
<protein>
    <submittedName>
        <fullName evidence="1">Uncharacterized protein</fullName>
    </submittedName>
</protein>
<evidence type="ECO:0000313" key="2">
    <source>
        <dbReference type="Proteomes" id="UP000298652"/>
    </source>
</evidence>